<name>A0A1Z3N752_BDEBC</name>
<dbReference type="AlphaFoldDB" id="A0A1Z3N752"/>
<accession>A0A1Z3N752</accession>
<evidence type="ECO:0000313" key="2">
    <source>
        <dbReference type="Proteomes" id="UP000197003"/>
    </source>
</evidence>
<dbReference type="OrthoDB" id="5289434at2"/>
<evidence type="ECO:0000313" key="1">
    <source>
        <dbReference type="EMBL" id="ASD63300.1"/>
    </source>
</evidence>
<dbReference type="RefSeq" id="WP_088564851.1">
    <property type="nucleotide sequence ID" value="NZ_CP020946.1"/>
</dbReference>
<dbReference type="EMBL" id="CP020946">
    <property type="protein sequence ID" value="ASD63300.1"/>
    <property type="molecule type" value="Genomic_DNA"/>
</dbReference>
<organism evidence="1 2">
    <name type="scientific">Bdellovibrio bacteriovorus</name>
    <dbReference type="NCBI Taxonomy" id="959"/>
    <lineage>
        <taxon>Bacteria</taxon>
        <taxon>Pseudomonadati</taxon>
        <taxon>Bdellovibrionota</taxon>
        <taxon>Bdellovibrionia</taxon>
        <taxon>Bdellovibrionales</taxon>
        <taxon>Pseudobdellovibrionaceae</taxon>
        <taxon>Bdellovibrio</taxon>
    </lineage>
</organism>
<sequence>MSTYVELEIQNLLNQGSDQTVDLAEVASRLVSSIESSPDHFTLDNITALSRFLIQSGNELVLVEFVLRHLENESFPIPWPYFLEALSAFNEELDEKSVRALIDGIEEDGAQEEASRSLALRQSIQTLGEWRSNRKYKIHKDYLNNKRLLLDQLITLRTQQLYEQEKSLLARLQKLYPGDSDIRREVNEHKQRYALEILSRRTPRSRGVKTEDFSPKDPETEQALQVLMQSMHEHAEADPSMAFDFAIAAYMLESYEDALSLLSFSDETDALIWFRLEVLLKCRRFVELLTDLAKVEVVFAHEPETFFATAYLRAQALWGLGQKHTAVEVMEGLLAARPHYRAASALLSIWGGQ</sequence>
<dbReference type="Proteomes" id="UP000197003">
    <property type="component" value="Chromosome"/>
</dbReference>
<gene>
    <name evidence="1" type="ORF">B9G79_06805</name>
</gene>
<proteinExistence type="predicted"/>
<reference evidence="1 2" key="1">
    <citation type="submission" date="2017-04" db="EMBL/GenBank/DDBJ databases">
        <title>Whole genome sequence of Bdellovibrio bacteriovorus strain SSB218315.</title>
        <authorList>
            <person name="Oyedara O."/>
            <person name="Rodriguez-Perez M.A."/>
        </authorList>
    </citation>
    <scope>NUCLEOTIDE SEQUENCE [LARGE SCALE GENOMIC DNA]</scope>
    <source>
        <strain evidence="1 2">SSB218315</strain>
    </source>
</reference>
<protein>
    <submittedName>
        <fullName evidence="1">Uncharacterized protein</fullName>
    </submittedName>
</protein>